<feature type="chain" id="PRO_5045265046" description="DUF2799 domain-containing protein" evidence="1">
    <location>
        <begin position="22"/>
        <end position="107"/>
    </location>
</feature>
<reference evidence="2" key="1">
    <citation type="submission" date="2017-12" db="EMBL/GenBank/DDBJ databases">
        <title>FDA dAtabase for Regulatory Grade micrObial Sequences (FDA-ARGOS): Supporting development and validation of Infectious Disease Dx tests.</title>
        <authorList>
            <person name="Hoffmann M."/>
            <person name="Allard M."/>
            <person name="Evans P."/>
            <person name="Brown E."/>
            <person name="Tallon L.J."/>
            <person name="Sadzewicz L."/>
            <person name="Sengamalay N."/>
            <person name="Ott S."/>
            <person name="Godinez A."/>
            <person name="Nagaraj S."/>
            <person name="Vavikolanu K."/>
            <person name="Aluvathingal J."/>
            <person name="Nadendla S."/>
            <person name="Hobson J."/>
            <person name="Sichtig H."/>
        </authorList>
    </citation>
    <scope>NUCLEOTIDE SEQUENCE [LARGE SCALE GENOMIC DNA]</scope>
    <source>
        <strain evidence="2">FDAARGOS_118</strain>
    </source>
</reference>
<name>A0ABX4WW58_VIBVL</name>
<protein>
    <recommendedName>
        <fullName evidence="4">DUF2799 domain-containing protein</fullName>
    </recommendedName>
</protein>
<dbReference type="Proteomes" id="UP000054370">
    <property type="component" value="Unassembled WGS sequence"/>
</dbReference>
<feature type="signal peptide" evidence="1">
    <location>
        <begin position="1"/>
        <end position="21"/>
    </location>
</feature>
<keyword evidence="1" id="KW-0732">Signal</keyword>
<dbReference type="EMBL" id="LOSH02000004">
    <property type="protein sequence ID" value="PNM67642.1"/>
    <property type="molecule type" value="Genomic_DNA"/>
</dbReference>
<evidence type="ECO:0000256" key="1">
    <source>
        <dbReference type="SAM" id="SignalP"/>
    </source>
</evidence>
<organism evidence="2 3">
    <name type="scientific">Vibrio vulnificus</name>
    <dbReference type="NCBI Taxonomy" id="672"/>
    <lineage>
        <taxon>Bacteria</taxon>
        <taxon>Pseudomonadati</taxon>
        <taxon>Pseudomonadota</taxon>
        <taxon>Gammaproteobacteria</taxon>
        <taxon>Vibrionales</taxon>
        <taxon>Vibrionaceae</taxon>
        <taxon>Vibrio</taxon>
    </lineage>
</organism>
<keyword evidence="3" id="KW-1185">Reference proteome</keyword>
<dbReference type="RefSeq" id="WP_038964906.1">
    <property type="nucleotide sequence ID" value="NZ_JASMTX010000068.1"/>
</dbReference>
<sequence length="107" mass="12004">MRVFRLLVLCMFSSGAFASQADWFQVGACIYNDIYLLGMDKAKEKHGELDFNLLSKEDSFEVGTGFGNRQATLLSQLQSKGQEYTMTQATRYAEIRCSKIVGLKASE</sequence>
<evidence type="ECO:0000313" key="3">
    <source>
        <dbReference type="Proteomes" id="UP000054370"/>
    </source>
</evidence>
<accession>A0ABX4WW58</accession>
<proteinExistence type="predicted"/>
<evidence type="ECO:0008006" key="4">
    <source>
        <dbReference type="Google" id="ProtNLM"/>
    </source>
</evidence>
<comment type="caution">
    <text evidence="2">The sequence shown here is derived from an EMBL/GenBank/DDBJ whole genome shotgun (WGS) entry which is preliminary data.</text>
</comment>
<evidence type="ECO:0000313" key="2">
    <source>
        <dbReference type="EMBL" id="PNM67642.1"/>
    </source>
</evidence>
<gene>
    <name evidence="2" type="ORF">AL548_015870</name>
</gene>